<protein>
    <submittedName>
        <fullName evidence="4">Uncharacterized protein</fullName>
    </submittedName>
</protein>
<keyword evidence="1" id="KW-1133">Transmembrane helix</keyword>
<keyword evidence="1" id="KW-0472">Membrane</keyword>
<accession>A0A399FVI6</accession>
<geneLocation type="plasmid" evidence="4 5">
    <name>pTH1</name>
</geneLocation>
<keyword evidence="4" id="KW-0614">Plasmid</keyword>
<keyword evidence="5" id="KW-1185">Reference proteome</keyword>
<reference evidence="4" key="1">
    <citation type="submission" date="2020-10" db="EMBL/GenBank/DDBJ databases">
        <title>De novo genome project of the cellulose decomposer Thermobifida halotolerans type strain.</title>
        <authorList>
            <person name="Nagy I."/>
            <person name="Horvath B."/>
            <person name="Kukolya J."/>
            <person name="Nagy I."/>
            <person name="Orsini M."/>
        </authorList>
    </citation>
    <scope>NUCLEOTIDE SEQUENCE</scope>
    <source>
        <strain evidence="4">DSM 44931</strain>
        <plasmid evidence="4">pTH1</plasmid>
    </source>
</reference>
<feature type="transmembrane region" description="Helical" evidence="1">
    <location>
        <begin position="48"/>
        <end position="72"/>
    </location>
</feature>
<dbReference type="KEGG" id="thao:NI17_024180"/>
<evidence type="ECO:0000313" key="3">
    <source>
        <dbReference type="EMBL" id="UOE21503.1"/>
    </source>
</evidence>
<evidence type="ECO:0000256" key="1">
    <source>
        <dbReference type="SAM" id="Phobius"/>
    </source>
</evidence>
<keyword evidence="1" id="KW-0812">Transmembrane</keyword>
<evidence type="ECO:0000313" key="4">
    <source>
        <dbReference type="EMBL" id="UOE22265.1"/>
    </source>
</evidence>
<dbReference type="AlphaFoldDB" id="A0A399FVI6"/>
<feature type="transmembrane region" description="Helical" evidence="1">
    <location>
        <begin position="92"/>
        <end position="111"/>
    </location>
</feature>
<dbReference type="EMBL" id="CP063196">
    <property type="protein sequence ID" value="UOE21353.1"/>
    <property type="molecule type" value="Genomic_DNA"/>
</dbReference>
<organism evidence="4 5">
    <name type="scientific">Thermobifida halotolerans</name>
    <dbReference type="NCBI Taxonomy" id="483545"/>
    <lineage>
        <taxon>Bacteria</taxon>
        <taxon>Bacillati</taxon>
        <taxon>Actinomycetota</taxon>
        <taxon>Actinomycetes</taxon>
        <taxon>Streptosporangiales</taxon>
        <taxon>Nocardiopsidaceae</taxon>
        <taxon>Thermobifida</taxon>
    </lineage>
</organism>
<dbReference type="KEGG" id="thao:NI17_009625"/>
<proteinExistence type="predicted"/>
<evidence type="ECO:0000313" key="5">
    <source>
        <dbReference type="Proteomes" id="UP000265719"/>
    </source>
</evidence>
<dbReference type="Proteomes" id="UP000265719">
    <property type="component" value="Plasmid pTH1"/>
</dbReference>
<sequence length="112" mass="11605">MEPLLLLTDAALFLADTTESPAPGGNYPDWDSPAVAPPGLDEYATTWIGWAYWIAALVAFFGLVASGIMLMVGKLASRSATSADGLRHAVSVIFGACLVVMATSIVAGLFAT</sequence>
<dbReference type="EMBL" id="CP063196">
    <property type="protein sequence ID" value="UOE21503.1"/>
    <property type="molecule type" value="Genomic_DNA"/>
</dbReference>
<dbReference type="EMBL" id="CP063197">
    <property type="protein sequence ID" value="UOE22265.1"/>
    <property type="molecule type" value="Genomic_DNA"/>
</dbReference>
<name>A0A399FVI6_9ACTN</name>
<evidence type="ECO:0000313" key="2">
    <source>
        <dbReference type="EMBL" id="UOE21353.1"/>
    </source>
</evidence>
<dbReference type="RefSeq" id="WP_119268108.1">
    <property type="nucleotide sequence ID" value="NZ_CP063196.1"/>
</dbReference>
<dbReference type="Proteomes" id="UP000265719">
    <property type="component" value="Chromosome"/>
</dbReference>
<gene>
    <name evidence="2" type="ORF">NI17_009625</name>
    <name evidence="3" type="ORF">NI17_010580</name>
    <name evidence="4" type="ORF">NI17_024180</name>
</gene>
<dbReference type="KEGG" id="thao:NI17_010580"/>